<dbReference type="InterPro" id="IPR028055">
    <property type="entry name" value="YidC/Oxa/ALB_C"/>
</dbReference>
<sequence length="297" mass="34768">MHDYTGLPWWSVIVLTTIMMRTAITLPLALYQQYIFAKVENLKYEMDEIVKEMKIETNYGIYKYNWPKEYARRLYNHSMKKQWNKLIVRENCHPAKASILVLVQIPLWISLSMSIRNLCYMLPKQDADAYTIYQQFTTDGFLWITNLTVADSFVLPIAMGLFNLAIIEIIHMNRVKELTKWKQYLTYFFRITAIGMIPIAMYVPSCLSLYWATSSAFGLIQNLVLLSPKLRRFARIPDGKSYTVLAYPEDCNKYVMCSDGRCKLENCEPTYVFDPVTSTCTHRRASVSCDFSRKFEN</sequence>
<dbReference type="AlphaFoldDB" id="A0A0J7KVW0"/>
<dbReference type="Pfam" id="PF01607">
    <property type="entry name" value="CBM_14"/>
    <property type="match status" value="1"/>
</dbReference>
<dbReference type="InterPro" id="IPR001708">
    <property type="entry name" value="YidC/ALB3/OXA1/COX18"/>
</dbReference>
<keyword evidence="4 6" id="KW-0472">Membrane</keyword>
<dbReference type="SUPFAM" id="SSF57625">
    <property type="entry name" value="Invertebrate chitin-binding proteins"/>
    <property type="match status" value="1"/>
</dbReference>
<dbReference type="GO" id="GO:0005576">
    <property type="term" value="C:extracellular region"/>
    <property type="evidence" value="ECO:0007669"/>
    <property type="project" value="InterPro"/>
</dbReference>
<name>A0A0J7KVW0_LASNI</name>
<feature type="domain" description="Chitin-binding type-2" evidence="7">
    <location>
        <begin position="234"/>
        <end position="291"/>
    </location>
</feature>
<feature type="transmembrane region" description="Helical" evidence="6">
    <location>
        <begin position="153"/>
        <end position="172"/>
    </location>
</feature>
<proteinExistence type="inferred from homology"/>
<gene>
    <name evidence="8" type="ORF">RF55_5453</name>
</gene>
<evidence type="ECO:0000256" key="4">
    <source>
        <dbReference type="ARBA" id="ARBA00023136"/>
    </source>
</evidence>
<evidence type="ECO:0000256" key="3">
    <source>
        <dbReference type="ARBA" id="ARBA00022989"/>
    </source>
</evidence>
<dbReference type="GO" id="GO:0032979">
    <property type="term" value="P:protein insertion into mitochondrial inner membrane from matrix"/>
    <property type="evidence" value="ECO:0007669"/>
    <property type="project" value="TreeGrafter"/>
</dbReference>
<evidence type="ECO:0000259" key="7">
    <source>
        <dbReference type="PROSITE" id="PS50940"/>
    </source>
</evidence>
<dbReference type="GO" id="GO:0033617">
    <property type="term" value="P:mitochondrial respiratory chain complex IV assembly"/>
    <property type="evidence" value="ECO:0007669"/>
    <property type="project" value="TreeGrafter"/>
</dbReference>
<dbReference type="Proteomes" id="UP000036403">
    <property type="component" value="Unassembled WGS sequence"/>
</dbReference>
<dbReference type="GO" id="GO:0032977">
    <property type="term" value="F:membrane insertase activity"/>
    <property type="evidence" value="ECO:0007669"/>
    <property type="project" value="InterPro"/>
</dbReference>
<keyword evidence="2 5" id="KW-0812">Transmembrane</keyword>
<dbReference type="Pfam" id="PF02096">
    <property type="entry name" value="60KD_IMP"/>
    <property type="match status" value="1"/>
</dbReference>
<comment type="caution">
    <text evidence="8">The sequence shown here is derived from an EMBL/GenBank/DDBJ whole genome shotgun (WGS) entry which is preliminary data.</text>
</comment>
<dbReference type="PaxDb" id="67767-A0A0J7KVW0"/>
<dbReference type="OrthoDB" id="2148490at2759"/>
<evidence type="ECO:0000256" key="6">
    <source>
        <dbReference type="SAM" id="Phobius"/>
    </source>
</evidence>
<dbReference type="PANTHER" id="PTHR12428:SF65">
    <property type="entry name" value="CYTOCHROME C OXIDASE ASSEMBLY PROTEIN COX18, MITOCHONDRIAL"/>
    <property type="match status" value="1"/>
</dbReference>
<comment type="subcellular location">
    <subcellularLocation>
        <location evidence="1 5">Membrane</location>
        <topology evidence="1 5">Multi-pass membrane protein</topology>
    </subcellularLocation>
</comment>
<dbReference type="GO" id="GO:0008061">
    <property type="term" value="F:chitin binding"/>
    <property type="evidence" value="ECO:0007669"/>
    <property type="project" value="InterPro"/>
</dbReference>
<feature type="transmembrane region" description="Helical" evidence="6">
    <location>
        <begin position="184"/>
        <end position="203"/>
    </location>
</feature>
<dbReference type="EMBL" id="LBMM01002765">
    <property type="protein sequence ID" value="KMQ94399.1"/>
    <property type="molecule type" value="Genomic_DNA"/>
</dbReference>
<accession>A0A0J7KVW0</accession>
<dbReference type="STRING" id="67767.A0A0J7KVW0"/>
<comment type="similarity">
    <text evidence="5">Belongs to the OXA1/ALB3/YidC family.</text>
</comment>
<dbReference type="InterPro" id="IPR002557">
    <property type="entry name" value="Chitin-bd_dom"/>
</dbReference>
<dbReference type="PROSITE" id="PS50940">
    <property type="entry name" value="CHIT_BIND_II"/>
    <property type="match status" value="1"/>
</dbReference>
<protein>
    <submittedName>
        <fullName evidence="8">Mitochondrial inner membrane protein cox18</fullName>
    </submittedName>
</protein>
<dbReference type="PANTHER" id="PTHR12428">
    <property type="entry name" value="OXA1"/>
    <property type="match status" value="1"/>
</dbReference>
<keyword evidence="3 6" id="KW-1133">Transmembrane helix</keyword>
<evidence type="ECO:0000256" key="1">
    <source>
        <dbReference type="ARBA" id="ARBA00004141"/>
    </source>
</evidence>
<organism evidence="8 9">
    <name type="scientific">Lasius niger</name>
    <name type="common">Black garden ant</name>
    <dbReference type="NCBI Taxonomy" id="67767"/>
    <lineage>
        <taxon>Eukaryota</taxon>
        <taxon>Metazoa</taxon>
        <taxon>Ecdysozoa</taxon>
        <taxon>Arthropoda</taxon>
        <taxon>Hexapoda</taxon>
        <taxon>Insecta</taxon>
        <taxon>Pterygota</taxon>
        <taxon>Neoptera</taxon>
        <taxon>Endopterygota</taxon>
        <taxon>Hymenoptera</taxon>
        <taxon>Apocrita</taxon>
        <taxon>Aculeata</taxon>
        <taxon>Formicoidea</taxon>
        <taxon>Formicidae</taxon>
        <taxon>Formicinae</taxon>
        <taxon>Lasius</taxon>
        <taxon>Lasius</taxon>
    </lineage>
</organism>
<dbReference type="Gene3D" id="2.170.140.10">
    <property type="entry name" value="Chitin binding domain"/>
    <property type="match status" value="1"/>
</dbReference>
<evidence type="ECO:0000313" key="9">
    <source>
        <dbReference type="Proteomes" id="UP000036403"/>
    </source>
</evidence>
<dbReference type="GO" id="GO:0005743">
    <property type="term" value="C:mitochondrial inner membrane"/>
    <property type="evidence" value="ECO:0007669"/>
    <property type="project" value="TreeGrafter"/>
</dbReference>
<feature type="transmembrane region" description="Helical" evidence="6">
    <location>
        <begin position="209"/>
        <end position="226"/>
    </location>
</feature>
<keyword evidence="9" id="KW-1185">Reference proteome</keyword>
<feature type="transmembrane region" description="Helical" evidence="6">
    <location>
        <begin position="12"/>
        <end position="31"/>
    </location>
</feature>
<evidence type="ECO:0000256" key="2">
    <source>
        <dbReference type="ARBA" id="ARBA00022692"/>
    </source>
</evidence>
<evidence type="ECO:0000256" key="5">
    <source>
        <dbReference type="RuleBase" id="RU003945"/>
    </source>
</evidence>
<dbReference type="InterPro" id="IPR036508">
    <property type="entry name" value="Chitin-bd_dom_sf"/>
</dbReference>
<evidence type="ECO:0000313" key="8">
    <source>
        <dbReference type="EMBL" id="KMQ94399.1"/>
    </source>
</evidence>
<reference evidence="8 9" key="1">
    <citation type="submission" date="2015-04" db="EMBL/GenBank/DDBJ databases">
        <title>Lasius niger genome sequencing.</title>
        <authorList>
            <person name="Konorov E.A."/>
            <person name="Nikitin M.A."/>
            <person name="Kirill M.V."/>
            <person name="Chang P."/>
        </authorList>
    </citation>
    <scope>NUCLEOTIDE SEQUENCE [LARGE SCALE GENOMIC DNA]</scope>
    <source>
        <tissue evidence="8">Whole</tissue>
    </source>
</reference>
<dbReference type="CDD" id="cd20069">
    <property type="entry name" value="5TM_Oxa1-like"/>
    <property type="match status" value="1"/>
</dbReference>